<dbReference type="InterPro" id="IPR016032">
    <property type="entry name" value="Sig_transdc_resp-reg_C-effctor"/>
</dbReference>
<dbReference type="EMBL" id="CP011253">
    <property type="protein sequence ID" value="ANJ87161.1"/>
    <property type="molecule type" value="Genomic_DNA"/>
</dbReference>
<dbReference type="InterPro" id="IPR011006">
    <property type="entry name" value="CheY-like_superfamily"/>
</dbReference>
<evidence type="ECO:0000259" key="10">
    <source>
        <dbReference type="PROSITE" id="PS51755"/>
    </source>
</evidence>
<dbReference type="InterPro" id="IPR001867">
    <property type="entry name" value="OmpR/PhoB-type_DNA-bd"/>
</dbReference>
<dbReference type="OrthoDB" id="6007214at2"/>
<dbReference type="Gene3D" id="1.10.10.10">
    <property type="entry name" value="Winged helix-like DNA-binding domain superfamily/Winged helix DNA-binding domain"/>
    <property type="match status" value="1"/>
</dbReference>
<reference evidence="11" key="1">
    <citation type="submission" date="2016-06" db="EMBL/GenBank/DDBJ databases">
        <title>Pandoraea oxalativorans DSM 23570 Genome Sequencing.</title>
        <authorList>
            <person name="Ee R."/>
            <person name="Lim Y.-L."/>
            <person name="Yong D."/>
            <person name="Yin W.-F."/>
            <person name="Chan K.-G."/>
        </authorList>
    </citation>
    <scope>NUCLEOTIDE SEQUENCE</scope>
    <source>
        <strain evidence="11">DSM 23570</strain>
    </source>
</reference>
<evidence type="ECO:0000256" key="2">
    <source>
        <dbReference type="ARBA" id="ARBA00022490"/>
    </source>
</evidence>
<dbReference type="SMART" id="SM00862">
    <property type="entry name" value="Trans_reg_C"/>
    <property type="match status" value="1"/>
</dbReference>
<comment type="subcellular location">
    <subcellularLocation>
        <location evidence="1">Cytoplasm</location>
    </subcellularLocation>
</comment>
<dbReference type="Pfam" id="PF00486">
    <property type="entry name" value="Trans_reg_C"/>
    <property type="match status" value="1"/>
</dbReference>
<keyword evidence="4" id="KW-0902">Two-component regulatory system</keyword>
<dbReference type="KEGG" id="pox:MB84_27000"/>
<evidence type="ECO:0000256" key="8">
    <source>
        <dbReference type="PROSITE-ProRule" id="PRU01091"/>
    </source>
</evidence>
<dbReference type="SUPFAM" id="SSF52172">
    <property type="entry name" value="CheY-like"/>
    <property type="match status" value="1"/>
</dbReference>
<evidence type="ECO:0000256" key="3">
    <source>
        <dbReference type="ARBA" id="ARBA00022553"/>
    </source>
</evidence>
<dbReference type="PROSITE" id="PS51755">
    <property type="entry name" value="OMPR_PHOB"/>
    <property type="match status" value="1"/>
</dbReference>
<feature type="region of interest" description="Disordered" evidence="9">
    <location>
        <begin position="240"/>
        <end position="269"/>
    </location>
</feature>
<accession>A0A192B180</accession>
<dbReference type="GO" id="GO:0000156">
    <property type="term" value="F:phosphorelay response regulator activity"/>
    <property type="evidence" value="ECO:0007669"/>
    <property type="project" value="TreeGrafter"/>
</dbReference>
<protein>
    <recommendedName>
        <fullName evidence="10">OmpR/PhoB-type domain-containing protein</fullName>
    </recommendedName>
</protein>
<evidence type="ECO:0000256" key="6">
    <source>
        <dbReference type="ARBA" id="ARBA00023125"/>
    </source>
</evidence>
<dbReference type="AlphaFoldDB" id="A0A192B180"/>
<dbReference type="GO" id="GO:0005829">
    <property type="term" value="C:cytosol"/>
    <property type="evidence" value="ECO:0007669"/>
    <property type="project" value="TreeGrafter"/>
</dbReference>
<evidence type="ECO:0000256" key="7">
    <source>
        <dbReference type="ARBA" id="ARBA00023163"/>
    </source>
</evidence>
<evidence type="ECO:0000313" key="11">
    <source>
        <dbReference type="EMBL" id="ANJ87161.1"/>
    </source>
</evidence>
<dbReference type="InterPro" id="IPR036388">
    <property type="entry name" value="WH-like_DNA-bd_sf"/>
</dbReference>
<dbReference type="CDD" id="cd00383">
    <property type="entry name" value="trans_reg_C"/>
    <property type="match status" value="1"/>
</dbReference>
<keyword evidence="6 8" id="KW-0238">DNA-binding</keyword>
<feature type="DNA-binding region" description="OmpR/PhoB-type" evidence="8">
    <location>
        <begin position="140"/>
        <end position="239"/>
    </location>
</feature>
<dbReference type="SUPFAM" id="SSF46894">
    <property type="entry name" value="C-terminal effector domain of the bipartite response regulators"/>
    <property type="match status" value="1"/>
</dbReference>
<evidence type="ECO:0000256" key="5">
    <source>
        <dbReference type="ARBA" id="ARBA00023015"/>
    </source>
</evidence>
<dbReference type="GO" id="GO:0006355">
    <property type="term" value="P:regulation of DNA-templated transcription"/>
    <property type="evidence" value="ECO:0007669"/>
    <property type="project" value="InterPro"/>
</dbReference>
<evidence type="ECO:0000256" key="1">
    <source>
        <dbReference type="ARBA" id="ARBA00004496"/>
    </source>
</evidence>
<keyword evidence="2" id="KW-0963">Cytoplasm</keyword>
<feature type="domain" description="OmpR/PhoB-type" evidence="10">
    <location>
        <begin position="140"/>
        <end position="239"/>
    </location>
</feature>
<dbReference type="GO" id="GO:0032993">
    <property type="term" value="C:protein-DNA complex"/>
    <property type="evidence" value="ECO:0007669"/>
    <property type="project" value="TreeGrafter"/>
</dbReference>
<keyword evidence="7" id="KW-0804">Transcription</keyword>
<proteinExistence type="predicted"/>
<evidence type="ECO:0000256" key="4">
    <source>
        <dbReference type="ARBA" id="ARBA00023012"/>
    </source>
</evidence>
<dbReference type="PANTHER" id="PTHR48111:SF35">
    <property type="entry name" value="TRANSCRIPTIONAL REGULATORY PROTEIN QSEB"/>
    <property type="match status" value="1"/>
</dbReference>
<dbReference type="PANTHER" id="PTHR48111">
    <property type="entry name" value="REGULATOR OF RPOS"/>
    <property type="match status" value="1"/>
</dbReference>
<evidence type="ECO:0000256" key="9">
    <source>
        <dbReference type="SAM" id="MobiDB-lite"/>
    </source>
</evidence>
<sequence>MHETTNSSSAQEHEVKFAVLTSDIGLFEAIRQRLSADGDCQRFDDAAQYLVAASRIPYTAALVDAALGPLDLQGVLARRRGTRSVGALVIGFGTPSWMLDLSFRAGCDDVLPFPVDVAELQTRLATTLHRRASANAARSDDLLEVGAYRLDRGRDTVSVGGIDVELTAREFALAWLLFSAPDMRVSRARIASLIWRSDEASAARSIEQHVYLLRNRLGLRGEHGLVLRAVYGGGYCLGARPQRSRSPVRSTRATGVASLTQSLPEVSRD</sequence>
<keyword evidence="3" id="KW-0597">Phosphoprotein</keyword>
<organism evidence="11 12">
    <name type="scientific">Pandoraea oxalativorans</name>
    <dbReference type="NCBI Taxonomy" id="573737"/>
    <lineage>
        <taxon>Bacteria</taxon>
        <taxon>Pseudomonadati</taxon>
        <taxon>Pseudomonadota</taxon>
        <taxon>Betaproteobacteria</taxon>
        <taxon>Burkholderiales</taxon>
        <taxon>Burkholderiaceae</taxon>
        <taxon>Pandoraea</taxon>
    </lineage>
</organism>
<keyword evidence="12" id="KW-1185">Reference proteome</keyword>
<evidence type="ECO:0000313" key="12">
    <source>
        <dbReference type="Proteomes" id="UP000035050"/>
    </source>
</evidence>
<gene>
    <name evidence="11" type="ORF">MB84_27000</name>
</gene>
<dbReference type="GO" id="GO:0000976">
    <property type="term" value="F:transcription cis-regulatory region binding"/>
    <property type="evidence" value="ECO:0007669"/>
    <property type="project" value="TreeGrafter"/>
</dbReference>
<name>A0A192B180_9BURK</name>
<feature type="compositionally biased region" description="Polar residues" evidence="9">
    <location>
        <begin position="244"/>
        <end position="269"/>
    </location>
</feature>
<keyword evidence="5" id="KW-0805">Transcription regulation</keyword>
<dbReference type="Proteomes" id="UP000035050">
    <property type="component" value="Chromosome"/>
</dbReference>
<dbReference type="InterPro" id="IPR039420">
    <property type="entry name" value="WalR-like"/>
</dbReference>